<keyword evidence="3" id="KW-0547">Nucleotide-binding</keyword>
<evidence type="ECO:0000256" key="2">
    <source>
        <dbReference type="ARBA" id="ARBA00022448"/>
    </source>
</evidence>
<evidence type="ECO:0000259" key="5">
    <source>
        <dbReference type="PROSITE" id="PS50893"/>
    </source>
</evidence>
<evidence type="ECO:0000313" key="6">
    <source>
        <dbReference type="EMBL" id="PAE86681.1"/>
    </source>
</evidence>
<evidence type="ECO:0000313" key="7">
    <source>
        <dbReference type="Proteomes" id="UP000216207"/>
    </source>
</evidence>
<keyword evidence="2" id="KW-0813">Transport</keyword>
<dbReference type="AlphaFoldDB" id="A0A268NTG5"/>
<dbReference type="PANTHER" id="PTHR43335:SF8">
    <property type="entry name" value="ABC TRANSPORTER, ATP-BINDING PROTEIN"/>
    <property type="match status" value="1"/>
</dbReference>
<dbReference type="PROSITE" id="PS50893">
    <property type="entry name" value="ABC_TRANSPORTER_2"/>
    <property type="match status" value="1"/>
</dbReference>
<dbReference type="PANTHER" id="PTHR43335">
    <property type="entry name" value="ABC TRANSPORTER, ATP-BINDING PROTEIN"/>
    <property type="match status" value="1"/>
</dbReference>
<comment type="caution">
    <text evidence="6">The sequence shown here is derived from an EMBL/GenBank/DDBJ whole genome shotgun (WGS) entry which is preliminary data.</text>
</comment>
<feature type="domain" description="ABC transporter" evidence="5">
    <location>
        <begin position="5"/>
        <end position="233"/>
    </location>
</feature>
<evidence type="ECO:0000256" key="4">
    <source>
        <dbReference type="ARBA" id="ARBA00022840"/>
    </source>
</evidence>
<sequence>MEEIVRLHDVTKFIAGHEVVSNVTMSVHKGEIYGLLGPNGSGKTVIMKMLTNLVKPSYGTIDMFGEPIKASSYQYLSRAGSMIEYPTFYEKKTARQNLQLVSEYMGYYEPTAINEVLEWVQLEQVQHKPVHTFSLGMKQRLGIARAMLVKPELLILDEPMNGLDPSGIKTVREMFQMMNQEYGTTLIVSSHMLSEVELFADRIGVIKNGKWLQEISMKALKEENTEYIEILTANQKQACFVLEDVLQLSNFKALHNNTIRVYEAGHRQNEITQAMLDHHVEIEAISKKYKSLEEYFHQVLDQEKAQEEE</sequence>
<name>A0A268NTG5_SHOCL</name>
<dbReference type="Gene3D" id="3.40.50.300">
    <property type="entry name" value="P-loop containing nucleotide triphosphate hydrolases"/>
    <property type="match status" value="1"/>
</dbReference>
<dbReference type="InterPro" id="IPR017871">
    <property type="entry name" value="ABC_transporter-like_CS"/>
</dbReference>
<gene>
    <name evidence="6" type="ORF">CHH72_22290</name>
</gene>
<dbReference type="RefSeq" id="WP_095327456.1">
    <property type="nucleotide sequence ID" value="NZ_NPCC01000056.1"/>
</dbReference>
<reference evidence="6 7" key="1">
    <citation type="submission" date="2017-07" db="EMBL/GenBank/DDBJ databases">
        <title>Isolation and whole genome analysis of endospore-forming bacteria from heroin.</title>
        <authorList>
            <person name="Kalinowski J."/>
            <person name="Ahrens B."/>
            <person name="Al-Dilaimi A."/>
            <person name="Winkler A."/>
            <person name="Wibberg D."/>
            <person name="Schleenbecker U."/>
            <person name="Ruckert C."/>
            <person name="Wolfel R."/>
            <person name="Grass G."/>
        </authorList>
    </citation>
    <scope>NUCLEOTIDE SEQUENCE [LARGE SCALE GENOMIC DNA]</scope>
    <source>
        <strain evidence="6 7">7539</strain>
    </source>
</reference>
<evidence type="ECO:0000256" key="1">
    <source>
        <dbReference type="ARBA" id="ARBA00005417"/>
    </source>
</evidence>
<dbReference type="Pfam" id="PF00005">
    <property type="entry name" value="ABC_tran"/>
    <property type="match status" value="1"/>
</dbReference>
<dbReference type="GO" id="GO:0005524">
    <property type="term" value="F:ATP binding"/>
    <property type="evidence" value="ECO:0007669"/>
    <property type="project" value="UniProtKB-KW"/>
</dbReference>
<dbReference type="InterPro" id="IPR003439">
    <property type="entry name" value="ABC_transporter-like_ATP-bd"/>
</dbReference>
<dbReference type="InterPro" id="IPR027417">
    <property type="entry name" value="P-loop_NTPase"/>
</dbReference>
<dbReference type="GO" id="GO:0016887">
    <property type="term" value="F:ATP hydrolysis activity"/>
    <property type="evidence" value="ECO:0007669"/>
    <property type="project" value="InterPro"/>
</dbReference>
<comment type="similarity">
    <text evidence="1">Belongs to the ABC transporter superfamily.</text>
</comment>
<dbReference type="InterPro" id="IPR003593">
    <property type="entry name" value="AAA+_ATPase"/>
</dbReference>
<dbReference type="SMART" id="SM00382">
    <property type="entry name" value="AAA"/>
    <property type="match status" value="1"/>
</dbReference>
<organism evidence="6 7">
    <name type="scientific">Shouchella clausii</name>
    <name type="common">Alkalihalobacillus clausii</name>
    <dbReference type="NCBI Taxonomy" id="79880"/>
    <lineage>
        <taxon>Bacteria</taxon>
        <taxon>Bacillati</taxon>
        <taxon>Bacillota</taxon>
        <taxon>Bacilli</taxon>
        <taxon>Bacillales</taxon>
        <taxon>Bacillaceae</taxon>
        <taxon>Shouchella</taxon>
    </lineage>
</organism>
<proteinExistence type="inferred from homology"/>
<evidence type="ECO:0000256" key="3">
    <source>
        <dbReference type="ARBA" id="ARBA00022741"/>
    </source>
</evidence>
<accession>A0A268NTG5</accession>
<keyword evidence="4 6" id="KW-0067">ATP-binding</keyword>
<dbReference type="EMBL" id="NPCC01000056">
    <property type="protein sequence ID" value="PAE86681.1"/>
    <property type="molecule type" value="Genomic_DNA"/>
</dbReference>
<dbReference type="PROSITE" id="PS00211">
    <property type="entry name" value="ABC_TRANSPORTER_1"/>
    <property type="match status" value="1"/>
</dbReference>
<dbReference type="Proteomes" id="UP000216207">
    <property type="component" value="Unassembled WGS sequence"/>
</dbReference>
<dbReference type="SUPFAM" id="SSF52540">
    <property type="entry name" value="P-loop containing nucleoside triphosphate hydrolases"/>
    <property type="match status" value="1"/>
</dbReference>
<protein>
    <submittedName>
        <fullName evidence="6">Bacitracin ABC transporter ATP-binding protein</fullName>
    </submittedName>
</protein>